<dbReference type="KEGG" id="bspl:114867871"/>
<sequence length="210" mass="23152">MVNLNGHFTRCALLLLLLTTLNWRTSTAGPVLAPALSAEKCAQCSSLFGNLLINITTLLKSGDICYAIPSDAVLIHNAETLQACAPTVTQQSGCMMQRDSPFSESECMKNIMKDLSHYDAAIESYLTQPRRNAVNETELLRSTQEMIKSLMKHCSLDGGSGSSEWDAAPLWGNNTFDNRQVMCKMMKGFHIRAITINRAMGYISSGDHRK</sequence>
<keyword evidence="2" id="KW-1185">Reference proteome</keyword>
<dbReference type="OrthoDB" id="9893660at2759"/>
<dbReference type="InterPro" id="IPR004281">
    <property type="entry name" value="IL-12_alpha"/>
</dbReference>
<dbReference type="GO" id="GO:0005615">
    <property type="term" value="C:extracellular space"/>
    <property type="evidence" value="ECO:0007669"/>
    <property type="project" value="UniProtKB-KW"/>
</dbReference>
<comment type="subcellular location">
    <subcellularLocation>
        <location evidence="1">Secreted</location>
    </subcellularLocation>
</comment>
<keyword evidence="1" id="KW-0339">Growth factor</keyword>
<dbReference type="GO" id="GO:0008083">
    <property type="term" value="F:growth factor activity"/>
    <property type="evidence" value="ECO:0007669"/>
    <property type="project" value="UniProtKB-KW"/>
</dbReference>
<dbReference type="GeneID" id="114867871"/>
<organism evidence="2 3">
    <name type="scientific">Betta splendens</name>
    <name type="common">Siamese fighting fish</name>
    <dbReference type="NCBI Taxonomy" id="158456"/>
    <lineage>
        <taxon>Eukaryota</taxon>
        <taxon>Metazoa</taxon>
        <taxon>Chordata</taxon>
        <taxon>Craniata</taxon>
        <taxon>Vertebrata</taxon>
        <taxon>Euteleostomi</taxon>
        <taxon>Actinopterygii</taxon>
        <taxon>Neopterygii</taxon>
        <taxon>Teleostei</taxon>
        <taxon>Neoteleostei</taxon>
        <taxon>Acanthomorphata</taxon>
        <taxon>Anabantaria</taxon>
        <taxon>Anabantiformes</taxon>
        <taxon>Anabantoidei</taxon>
        <taxon>Osphronemidae</taxon>
        <taxon>Betta</taxon>
    </lineage>
</organism>
<accession>A0A6P7P343</accession>
<feature type="signal peptide" evidence="1">
    <location>
        <begin position="1"/>
        <end position="28"/>
    </location>
</feature>
<comment type="subunit">
    <text evidence="1">Heterodimer with IL12B; disulfide-linked. The heterodimer is known as interleukin IL-12.</text>
</comment>
<name>A0A6P7P343_BETSP</name>
<dbReference type="InParanoid" id="A0A6P7P343"/>
<gene>
    <name evidence="3" type="primary">il12a</name>
    <name evidence="1" type="synonym">IL12A</name>
</gene>
<dbReference type="SUPFAM" id="SSF47266">
    <property type="entry name" value="4-helical cytokines"/>
    <property type="match status" value="1"/>
</dbReference>
<proteinExistence type="inferred from homology"/>
<evidence type="ECO:0000256" key="1">
    <source>
        <dbReference type="RuleBase" id="RU363133"/>
    </source>
</evidence>
<comment type="similarity">
    <text evidence="1">Belongs to the IL-6 superfamily.</text>
</comment>
<keyword evidence="1" id="KW-1015">Disulfide bond</keyword>
<dbReference type="AlphaFoldDB" id="A0A6P7P343"/>
<keyword evidence="1" id="KW-0202">Cytokine</keyword>
<keyword evidence="1" id="KW-0732">Signal</keyword>
<dbReference type="InterPro" id="IPR009079">
    <property type="entry name" value="4_helix_cytokine-like_core"/>
</dbReference>
<dbReference type="GO" id="GO:0006955">
    <property type="term" value="P:immune response"/>
    <property type="evidence" value="ECO:0007669"/>
    <property type="project" value="InterPro"/>
</dbReference>
<dbReference type="GO" id="GO:0005143">
    <property type="term" value="F:interleukin-12 receptor binding"/>
    <property type="evidence" value="ECO:0007669"/>
    <property type="project" value="InterPro"/>
</dbReference>
<dbReference type="Gene3D" id="1.20.1250.10">
    <property type="match status" value="1"/>
</dbReference>
<evidence type="ECO:0000313" key="2">
    <source>
        <dbReference type="Proteomes" id="UP000515150"/>
    </source>
</evidence>
<reference evidence="3" key="1">
    <citation type="submission" date="2025-08" db="UniProtKB">
        <authorList>
            <consortium name="RefSeq"/>
        </authorList>
    </citation>
    <scope>IDENTIFICATION</scope>
</reference>
<evidence type="ECO:0000313" key="3">
    <source>
        <dbReference type="RefSeq" id="XP_029026802.1"/>
    </source>
</evidence>
<dbReference type="GO" id="GO:0005125">
    <property type="term" value="F:cytokine activity"/>
    <property type="evidence" value="ECO:0007669"/>
    <property type="project" value="UniProtKB-KW"/>
</dbReference>
<dbReference type="Pfam" id="PF03039">
    <property type="entry name" value="IL12"/>
    <property type="match status" value="1"/>
</dbReference>
<dbReference type="RefSeq" id="XP_029026802.1">
    <property type="nucleotide sequence ID" value="XM_029170969.3"/>
</dbReference>
<dbReference type="CTD" id="3592"/>
<dbReference type="Proteomes" id="UP000515150">
    <property type="component" value="Chromosome 13"/>
</dbReference>
<keyword evidence="1" id="KW-0964">Secreted</keyword>
<protein>
    <recommendedName>
        <fullName evidence="1">Interleukin-12 subunit alpha</fullName>
        <shortName evidence="1">IL-12A</shortName>
    </recommendedName>
</protein>
<feature type="chain" id="PRO_5028514152" description="Interleukin-12 subunit alpha" evidence="1">
    <location>
        <begin position="29"/>
        <end position="210"/>
    </location>
</feature>